<dbReference type="PROSITE" id="PS50896">
    <property type="entry name" value="LISH"/>
    <property type="match status" value="1"/>
</dbReference>
<feature type="coiled-coil region" evidence="1">
    <location>
        <begin position="324"/>
        <end position="358"/>
    </location>
</feature>
<reference evidence="2 3" key="1">
    <citation type="submission" date="2019-01" db="EMBL/GenBank/DDBJ databases">
        <authorList>
            <person name="Sayadi A."/>
        </authorList>
    </citation>
    <scope>NUCLEOTIDE SEQUENCE [LARGE SCALE GENOMIC DNA]</scope>
</reference>
<dbReference type="OrthoDB" id="206339at2759"/>
<dbReference type="EMBL" id="CAACVG010009433">
    <property type="protein sequence ID" value="VEN53267.1"/>
    <property type="molecule type" value="Genomic_DNA"/>
</dbReference>
<proteinExistence type="predicted"/>
<feature type="coiled-coil region" evidence="1">
    <location>
        <begin position="237"/>
        <end position="264"/>
    </location>
</feature>
<keyword evidence="3" id="KW-1185">Reference proteome</keyword>
<evidence type="ECO:0008006" key="4">
    <source>
        <dbReference type="Google" id="ProtNLM"/>
    </source>
</evidence>
<feature type="coiled-coil region" evidence="1">
    <location>
        <begin position="403"/>
        <end position="437"/>
    </location>
</feature>
<dbReference type="AlphaFoldDB" id="A0A653CZG9"/>
<evidence type="ECO:0000256" key="1">
    <source>
        <dbReference type="SAM" id="Coils"/>
    </source>
</evidence>
<name>A0A653CZG9_CALMS</name>
<protein>
    <recommendedName>
        <fullName evidence="4">LisH domain-containing protein</fullName>
    </recommendedName>
</protein>
<evidence type="ECO:0000313" key="3">
    <source>
        <dbReference type="Proteomes" id="UP000410492"/>
    </source>
</evidence>
<gene>
    <name evidence="2" type="ORF">CALMAC_LOCUS13120</name>
</gene>
<evidence type="ECO:0000313" key="2">
    <source>
        <dbReference type="EMBL" id="VEN53267.1"/>
    </source>
</evidence>
<accession>A0A653CZG9</accession>
<dbReference type="InterPro" id="IPR006594">
    <property type="entry name" value="LisH"/>
</dbReference>
<organism evidence="2 3">
    <name type="scientific">Callosobruchus maculatus</name>
    <name type="common">Southern cowpea weevil</name>
    <name type="synonym">Pulse bruchid</name>
    <dbReference type="NCBI Taxonomy" id="64391"/>
    <lineage>
        <taxon>Eukaryota</taxon>
        <taxon>Metazoa</taxon>
        <taxon>Ecdysozoa</taxon>
        <taxon>Arthropoda</taxon>
        <taxon>Hexapoda</taxon>
        <taxon>Insecta</taxon>
        <taxon>Pterygota</taxon>
        <taxon>Neoptera</taxon>
        <taxon>Endopterygota</taxon>
        <taxon>Coleoptera</taxon>
        <taxon>Polyphaga</taxon>
        <taxon>Cucujiformia</taxon>
        <taxon>Chrysomeloidea</taxon>
        <taxon>Chrysomelidae</taxon>
        <taxon>Bruchinae</taxon>
        <taxon>Bruchini</taxon>
        <taxon>Callosobruchus</taxon>
    </lineage>
</organism>
<sequence length="443" mass="51969">MENITAAIPNGNSIQSLSPEEFQKLLKTWFEEKGIISDIKVQLRYKMINILKKTVAGREIVEKCIQRTSLSKQAVNLIVAEFLLQNQFHYSLSLFNTEALVANIFPEDAYKSGTQVKKKQYRLDYENFLNVMELIGVPKTSDKCKDLVNLYYANSEYYSVLESLLHLLCKISNKQIDEVNITPYIDITNETNFIKEIGRVLMQQELHPHQFNSIIENIKLLYSCELKEIQERYMESIHTIRTEANNYQNQFEQIQKAKHLIEAQLKKIHKEHKALKHHVKRYAKQTVMNDKLQKKQDFEKNHKEIMVCTMKHCDDNCRQIVCTMGNLKKDNEELLRRNKEQLEEINKLTTNYKDLVKDFLYCQKKIDLLNSKLNNADAKTLDGVFVESNTAKDLESCSSRSSESITEKILEEARSKLKQLEEESKRIEDNYQILRKGLHEFKL</sequence>
<keyword evidence="1" id="KW-0175">Coiled coil</keyword>
<dbReference type="Proteomes" id="UP000410492">
    <property type="component" value="Unassembled WGS sequence"/>
</dbReference>